<evidence type="ECO:0000256" key="2">
    <source>
        <dbReference type="ARBA" id="ARBA00012438"/>
    </source>
</evidence>
<accession>X1AGK7</accession>
<feature type="domain" description="Response regulatory" evidence="8">
    <location>
        <begin position="148"/>
        <end position="260"/>
    </location>
</feature>
<evidence type="ECO:0000256" key="6">
    <source>
        <dbReference type="ARBA" id="ARBA00023012"/>
    </source>
</evidence>
<keyword evidence="6" id="KW-0902">Two-component regulatory system</keyword>
<name>X1AGK7_9ZZZZ</name>
<dbReference type="SUPFAM" id="SSF52172">
    <property type="entry name" value="CheY-like"/>
    <property type="match status" value="1"/>
</dbReference>
<proteinExistence type="predicted"/>
<evidence type="ECO:0000256" key="1">
    <source>
        <dbReference type="ARBA" id="ARBA00000085"/>
    </source>
</evidence>
<feature type="domain" description="Histidine kinase" evidence="7">
    <location>
        <begin position="1"/>
        <end position="121"/>
    </location>
</feature>
<dbReference type="Gene3D" id="3.30.565.10">
    <property type="entry name" value="Histidine kinase-like ATPase, C-terminal domain"/>
    <property type="match status" value="1"/>
</dbReference>
<dbReference type="InterPro" id="IPR004358">
    <property type="entry name" value="Sig_transdc_His_kin-like_C"/>
</dbReference>
<evidence type="ECO:0000256" key="4">
    <source>
        <dbReference type="ARBA" id="ARBA00022679"/>
    </source>
</evidence>
<gene>
    <name evidence="9" type="ORF">S01H4_07101</name>
</gene>
<dbReference type="PROSITE" id="PS50109">
    <property type="entry name" value="HIS_KIN"/>
    <property type="match status" value="1"/>
</dbReference>
<dbReference type="EMBL" id="BART01002281">
    <property type="protein sequence ID" value="GAG59191.1"/>
    <property type="molecule type" value="Genomic_DNA"/>
</dbReference>
<comment type="caution">
    <text evidence="9">The sequence shown here is derived from an EMBL/GenBank/DDBJ whole genome shotgun (WGS) entry which is preliminary data.</text>
</comment>
<dbReference type="CDD" id="cd16922">
    <property type="entry name" value="HATPase_EvgS-ArcB-TorS-like"/>
    <property type="match status" value="1"/>
</dbReference>
<dbReference type="Pfam" id="PF02518">
    <property type="entry name" value="HATPase_c"/>
    <property type="match status" value="1"/>
</dbReference>
<organism evidence="9">
    <name type="scientific">marine sediment metagenome</name>
    <dbReference type="NCBI Taxonomy" id="412755"/>
    <lineage>
        <taxon>unclassified sequences</taxon>
        <taxon>metagenomes</taxon>
        <taxon>ecological metagenomes</taxon>
    </lineage>
</organism>
<dbReference type="PROSITE" id="PS50110">
    <property type="entry name" value="RESPONSE_REGULATORY"/>
    <property type="match status" value="1"/>
</dbReference>
<protein>
    <recommendedName>
        <fullName evidence="2">histidine kinase</fullName>
        <ecNumber evidence="2">2.7.13.3</ecNumber>
    </recommendedName>
</protein>
<dbReference type="Pfam" id="PF00072">
    <property type="entry name" value="Response_reg"/>
    <property type="match status" value="1"/>
</dbReference>
<dbReference type="PANTHER" id="PTHR45339">
    <property type="entry name" value="HYBRID SIGNAL TRANSDUCTION HISTIDINE KINASE J"/>
    <property type="match status" value="1"/>
</dbReference>
<keyword evidence="4" id="KW-0808">Transferase</keyword>
<dbReference type="FunFam" id="3.30.565.10:FF:000006">
    <property type="entry name" value="Sensor histidine kinase WalK"/>
    <property type="match status" value="1"/>
</dbReference>
<dbReference type="Gene3D" id="3.40.50.2300">
    <property type="match status" value="1"/>
</dbReference>
<reference evidence="9" key="1">
    <citation type="journal article" date="2014" name="Front. Microbiol.">
        <title>High frequency of phylogenetically diverse reductive dehalogenase-homologous genes in deep subseafloor sedimentary metagenomes.</title>
        <authorList>
            <person name="Kawai M."/>
            <person name="Futagami T."/>
            <person name="Toyoda A."/>
            <person name="Takaki Y."/>
            <person name="Nishi S."/>
            <person name="Hori S."/>
            <person name="Arai W."/>
            <person name="Tsubouchi T."/>
            <person name="Morono Y."/>
            <person name="Uchiyama I."/>
            <person name="Ito T."/>
            <person name="Fujiyama A."/>
            <person name="Inagaki F."/>
            <person name="Takami H."/>
        </authorList>
    </citation>
    <scope>NUCLEOTIDE SEQUENCE</scope>
    <source>
        <strain evidence="9">Expedition CK06-06</strain>
    </source>
</reference>
<dbReference type="InterPro" id="IPR011006">
    <property type="entry name" value="CheY-like_superfamily"/>
</dbReference>
<evidence type="ECO:0000256" key="5">
    <source>
        <dbReference type="ARBA" id="ARBA00022777"/>
    </source>
</evidence>
<dbReference type="SMART" id="SM00448">
    <property type="entry name" value="REC"/>
    <property type="match status" value="1"/>
</dbReference>
<dbReference type="PANTHER" id="PTHR45339:SF1">
    <property type="entry name" value="HYBRID SIGNAL TRANSDUCTION HISTIDINE KINASE J"/>
    <property type="match status" value="1"/>
</dbReference>
<keyword evidence="3" id="KW-0597">Phosphoprotein</keyword>
<evidence type="ECO:0000313" key="9">
    <source>
        <dbReference type="EMBL" id="GAG59191.1"/>
    </source>
</evidence>
<dbReference type="GO" id="GO:0004673">
    <property type="term" value="F:protein histidine kinase activity"/>
    <property type="evidence" value="ECO:0007669"/>
    <property type="project" value="UniProtKB-EC"/>
</dbReference>
<dbReference type="SMART" id="SM00387">
    <property type="entry name" value="HATPase_c"/>
    <property type="match status" value="1"/>
</dbReference>
<dbReference type="SUPFAM" id="SSF55874">
    <property type="entry name" value="ATPase domain of HSP90 chaperone/DNA topoisomerase II/histidine kinase"/>
    <property type="match status" value="1"/>
</dbReference>
<evidence type="ECO:0000259" key="8">
    <source>
        <dbReference type="PROSITE" id="PS50110"/>
    </source>
</evidence>
<evidence type="ECO:0000259" key="7">
    <source>
        <dbReference type="PROSITE" id="PS50109"/>
    </source>
</evidence>
<dbReference type="AlphaFoldDB" id="X1AGK7"/>
<dbReference type="EC" id="2.7.13.3" evidence="2"/>
<dbReference type="GO" id="GO:0000160">
    <property type="term" value="P:phosphorelay signal transduction system"/>
    <property type="evidence" value="ECO:0007669"/>
    <property type="project" value="UniProtKB-KW"/>
</dbReference>
<dbReference type="InterPro" id="IPR003594">
    <property type="entry name" value="HATPase_dom"/>
</dbReference>
<evidence type="ECO:0000256" key="3">
    <source>
        <dbReference type="ARBA" id="ARBA00022553"/>
    </source>
</evidence>
<keyword evidence="5" id="KW-0418">Kinase</keyword>
<dbReference type="PRINTS" id="PR00344">
    <property type="entry name" value="BCTRLSENSOR"/>
</dbReference>
<sequence>PDLPSKILSDEGKLIHIVSNLISNALKFTERGKVELRVKKLAHSKIQILVKDTGIGIPKEKLSMIFNKFEQVNGTIRRKYGGTGLGLTIVKELVKILGGKIEVTSELGKGSTFSFSFAYRLLKQREVSDKDQAKLKPKIKKKTKKDINILIAEDDDFGYYIIERSLEDYTITRAKDGKDALEKIKKKSYDLVLMDIQMPKMDGLEATRKIREKDFHLPIIALTAKAMKGDKEKCLEAGCSDYISKPITPDELIAKVNQYSAKSRLRK</sequence>
<dbReference type="InterPro" id="IPR036890">
    <property type="entry name" value="HATPase_C_sf"/>
</dbReference>
<comment type="catalytic activity">
    <reaction evidence="1">
        <text>ATP + protein L-histidine = ADP + protein N-phospho-L-histidine.</text>
        <dbReference type="EC" id="2.7.13.3"/>
    </reaction>
</comment>
<dbReference type="InterPro" id="IPR001789">
    <property type="entry name" value="Sig_transdc_resp-reg_receiver"/>
</dbReference>
<dbReference type="CDD" id="cd17546">
    <property type="entry name" value="REC_hyHK_CKI1_RcsC-like"/>
    <property type="match status" value="1"/>
</dbReference>
<dbReference type="InterPro" id="IPR005467">
    <property type="entry name" value="His_kinase_dom"/>
</dbReference>
<feature type="non-terminal residue" evidence="9">
    <location>
        <position position="1"/>
    </location>
</feature>